<sequence>MTVIYTIRFTVIAYLVVGAAFPSLAQLINYRTSFGLTREQPRRVVLRQWQQDGQTRYLVLNSVTLETSIATLPTRTIQFLPWSAIKTQLQATPYGRALAREKARATNLTDAGIERADTTERGFSLTIDLCPSTKPLTRSVFEQLIAAFEPEEKPVPVTITITGLWMESHQKDLVYLKNLESQGLLAITWVNHSYHHRYNPRLPLADNFLLETNTNLSDEILLNEQAMLRNGLTPSAFFRFPGLVSDKVIFDKVLAFGLLPIGSDAWLAKNQQPKDGSLVLIHANGNEPLGITDFIKLIRQRAASIHNKTWLLYELPTSVADATR</sequence>
<keyword evidence="2" id="KW-1185">Reference proteome</keyword>
<dbReference type="InterPro" id="IPR011330">
    <property type="entry name" value="Glyco_hydro/deAcase_b/a-brl"/>
</dbReference>
<reference evidence="2" key="1">
    <citation type="journal article" date="2019" name="Int. J. Syst. Evol. Microbiol.">
        <title>The Global Catalogue of Microorganisms (GCM) 10K type strain sequencing project: providing services to taxonomists for standard genome sequencing and annotation.</title>
        <authorList>
            <consortium name="The Broad Institute Genomics Platform"/>
            <consortium name="The Broad Institute Genome Sequencing Center for Infectious Disease"/>
            <person name="Wu L."/>
            <person name="Ma J."/>
        </authorList>
    </citation>
    <scope>NUCLEOTIDE SEQUENCE [LARGE SCALE GENOMIC DNA]</scope>
    <source>
        <strain evidence="2">KCTC 42805</strain>
    </source>
</reference>
<proteinExistence type="predicted"/>
<gene>
    <name evidence="1" type="ORF">ACFSUS_05480</name>
</gene>
<dbReference type="EMBL" id="JBHULN010000002">
    <property type="protein sequence ID" value="MFD2570076.1"/>
    <property type="molecule type" value="Genomic_DNA"/>
</dbReference>
<dbReference type="CDD" id="cd10963">
    <property type="entry name" value="CE4_RC0012_like"/>
    <property type="match status" value="1"/>
</dbReference>
<dbReference type="RefSeq" id="WP_381520195.1">
    <property type="nucleotide sequence ID" value="NZ_JBHULN010000002.1"/>
</dbReference>
<comment type="caution">
    <text evidence="1">The sequence shown here is derived from an EMBL/GenBank/DDBJ whole genome shotgun (WGS) entry which is preliminary data.</text>
</comment>
<dbReference type="SUPFAM" id="SSF88713">
    <property type="entry name" value="Glycoside hydrolase/deacetylase"/>
    <property type="match status" value="1"/>
</dbReference>
<evidence type="ECO:0000313" key="1">
    <source>
        <dbReference type="EMBL" id="MFD2570076.1"/>
    </source>
</evidence>
<organism evidence="1 2">
    <name type="scientific">Spirosoma soli</name>
    <dbReference type="NCBI Taxonomy" id="1770529"/>
    <lineage>
        <taxon>Bacteria</taxon>
        <taxon>Pseudomonadati</taxon>
        <taxon>Bacteroidota</taxon>
        <taxon>Cytophagia</taxon>
        <taxon>Cytophagales</taxon>
        <taxon>Cytophagaceae</taxon>
        <taxon>Spirosoma</taxon>
    </lineage>
</organism>
<accession>A0ABW5M0L3</accession>
<dbReference type="Gene3D" id="3.20.20.370">
    <property type="entry name" value="Glycoside hydrolase/deacetylase"/>
    <property type="match status" value="1"/>
</dbReference>
<name>A0ABW5M0L3_9BACT</name>
<evidence type="ECO:0000313" key="2">
    <source>
        <dbReference type="Proteomes" id="UP001597469"/>
    </source>
</evidence>
<dbReference type="Proteomes" id="UP001597469">
    <property type="component" value="Unassembled WGS sequence"/>
</dbReference>
<protein>
    <submittedName>
        <fullName evidence="1">Polysaccharide deacetylase</fullName>
    </submittedName>
</protein>